<evidence type="ECO:0000256" key="1">
    <source>
        <dbReference type="SAM" id="Phobius"/>
    </source>
</evidence>
<keyword evidence="3" id="KW-1185">Reference proteome</keyword>
<comment type="caution">
    <text evidence="2">The sequence shown here is derived from an EMBL/GenBank/DDBJ whole genome shotgun (WGS) entry which is preliminary data.</text>
</comment>
<proteinExistence type="predicted"/>
<keyword evidence="1" id="KW-0812">Transmembrane</keyword>
<evidence type="ECO:0000313" key="3">
    <source>
        <dbReference type="Proteomes" id="UP000248806"/>
    </source>
</evidence>
<evidence type="ECO:0000313" key="2">
    <source>
        <dbReference type="EMBL" id="PZW19225.1"/>
    </source>
</evidence>
<name>A0A326TV42_THEHA</name>
<gene>
    <name evidence="2" type="ORF">EI42_06163</name>
</gene>
<protein>
    <submittedName>
        <fullName evidence="2">Uncharacterized protein</fullName>
    </submittedName>
</protein>
<accession>A0A326TV42</accession>
<sequence>MKNNDVLITAVSLVVAALFLLGVAWGIVALWDLGAPWARVVAVAMVLLSLSAPPTGRKK</sequence>
<feature type="transmembrane region" description="Helical" evidence="1">
    <location>
        <begin position="36"/>
        <end position="53"/>
    </location>
</feature>
<keyword evidence="1" id="KW-0472">Membrane</keyword>
<organism evidence="2 3">
    <name type="scientific">Thermosporothrix hazakensis</name>
    <dbReference type="NCBI Taxonomy" id="644383"/>
    <lineage>
        <taxon>Bacteria</taxon>
        <taxon>Bacillati</taxon>
        <taxon>Chloroflexota</taxon>
        <taxon>Ktedonobacteria</taxon>
        <taxon>Ktedonobacterales</taxon>
        <taxon>Thermosporotrichaceae</taxon>
        <taxon>Thermosporothrix</taxon>
    </lineage>
</organism>
<reference evidence="2 3" key="1">
    <citation type="submission" date="2018-06" db="EMBL/GenBank/DDBJ databases">
        <title>Genomic Encyclopedia of Archaeal and Bacterial Type Strains, Phase II (KMG-II): from individual species to whole genera.</title>
        <authorList>
            <person name="Goeker M."/>
        </authorList>
    </citation>
    <scope>NUCLEOTIDE SEQUENCE [LARGE SCALE GENOMIC DNA]</scope>
    <source>
        <strain evidence="2 3">ATCC BAA-1881</strain>
    </source>
</reference>
<keyword evidence="1" id="KW-1133">Transmembrane helix</keyword>
<dbReference type="Proteomes" id="UP000248806">
    <property type="component" value="Unassembled WGS sequence"/>
</dbReference>
<dbReference type="EMBL" id="QKUF01000050">
    <property type="protein sequence ID" value="PZW19225.1"/>
    <property type="molecule type" value="Genomic_DNA"/>
</dbReference>
<dbReference type="AlphaFoldDB" id="A0A326TV42"/>